<dbReference type="Pfam" id="PF03906">
    <property type="entry name" value="Phage_T7_tail"/>
    <property type="match status" value="1"/>
</dbReference>
<evidence type="ECO:0000256" key="1">
    <source>
        <dbReference type="ARBA" id="ARBA00004328"/>
    </source>
</evidence>
<accession>A0A6G5S6V3</accession>
<keyword evidence="6" id="KW-1185">Reference proteome</keyword>
<evidence type="ECO:0000256" key="3">
    <source>
        <dbReference type="ARBA" id="ARBA00022844"/>
    </source>
</evidence>
<feature type="domain" description="Bacteriophage T7 tail fibre protein-like N-terminal" evidence="4">
    <location>
        <begin position="13"/>
        <end position="102"/>
    </location>
</feature>
<organism evidence="5 6">
    <name type="scientific">Klebsiella phage KPR2</name>
    <dbReference type="NCBI Taxonomy" id="2562112"/>
    <lineage>
        <taxon>Viruses</taxon>
        <taxon>Duplodnaviria</taxon>
        <taxon>Heunggongvirae</taxon>
        <taxon>Uroviricota</taxon>
        <taxon>Caudoviricetes</taxon>
        <taxon>Autographivirales</taxon>
        <taxon>Autoscriptoviridae</taxon>
        <taxon>Slopekvirinae</taxon>
        <taxon>Drulisvirus</taxon>
        <taxon>Drulisvirus KPR2</taxon>
    </lineage>
</organism>
<comment type="subcellular location">
    <subcellularLocation>
        <location evidence="1">Virion</location>
    </subcellularLocation>
</comment>
<dbReference type="EMBL" id="MK693005">
    <property type="protein sequence ID" value="QCG76640.1"/>
    <property type="molecule type" value="Genomic_DNA"/>
</dbReference>
<proteinExistence type="predicted"/>
<protein>
    <submittedName>
        <fullName evidence="5">Putative tail fiber protein</fullName>
    </submittedName>
</protein>
<reference evidence="5 6" key="1">
    <citation type="submission" date="2019-03" db="EMBL/GenBank/DDBJ databases">
        <authorList>
            <person name="Reales Gonzalez J.D."/>
            <person name="Lozano Solano D.S."/>
            <person name="Acosta Hoyos A."/>
        </authorList>
    </citation>
    <scope>NUCLEOTIDE SEQUENCE [LARGE SCALE GENOMIC DNA]</scope>
</reference>
<dbReference type="InterPro" id="IPR005604">
    <property type="entry name" value="Phage_T7_tail_fibre-like_N"/>
</dbReference>
<evidence type="ECO:0000259" key="4">
    <source>
        <dbReference type="Pfam" id="PF03906"/>
    </source>
</evidence>
<dbReference type="SMR" id="A0A6G5S6V3"/>
<evidence type="ECO:0000313" key="5">
    <source>
        <dbReference type="EMBL" id="QCG76640.1"/>
    </source>
</evidence>
<evidence type="ECO:0000313" key="6">
    <source>
        <dbReference type="Proteomes" id="UP000501262"/>
    </source>
</evidence>
<sequence length="936" mass="102088">MAFSWQESVKPAGTQDIQCDIEYLDKSYIHVYLDGAETTAFTWTSSTNIRLNSPLSAETAVLLIRKTAREYLYIEFASGAPFIEGNVDTQNTQFLHLAQELVEGRYIEGFYGDINMHRYRITNLGDPVDVRDAANKQYVDAGDARLDQRIDAEHAAWVAGDAAEAAIRQAADDALDHRTTNLEQTFFNANTNSFPWWTVLTADTDTVVPGMPFTKARVRLNGVTQTAGYSYSVTAGVVKFAKVIPAGTLVDMTIGIDTDADTSAVASILELLNQPDGAGLVGQATYAQVRAYAGSGTYIKVAGYSSPGDGGQGEFDRIDDSTAADDDCVHLRDALGRVWRRRLGSGNTIRLAWAGAKNTFQSSLPQDEAFRNCLKAAATLSGIGYPQSIIAGLDFGFVRIGAQHNIRCGTFPESLSWKYPPTGAGNRFGIDGQFCFDEGAGFFVVQANHPLFRMTVDNTQVAFKTENYTDVQIAVLVQNNWILRLESMVNAPELDLQVGNYPGTVLFSKGKTQYSDVTAIWPDLTNTLPSIQNFGKVAINIKTCGRDFYLNNTGAGLGHMHSVWTQNNSQPGRFNSCYDLTLTFEDYVPHTETRGGLIFNSCGTLSLENILVGAGGVGHVAFWDCRNVSMNREIGICGNTLWSNSNTTDDLYSMEICNSEVTIGAAHAQNAGKYMRVGFNSQVTVQHMTCWDLTKLCEMTNDLNKLKYRGQRSGITGDPSRVYFNGGFAQNLNAASIGAPPEPVITIDSTVGGDFELHYNLWTNNVHAGYEAEDEAKLAIIEVLSTSATGEVSIGPSAKLEGNATNYVIRLANKAQLKAVDTRKTSFCRVRYTEDGSQSSFAMREASHPNGTTVIPIDGSTFAYAQRRPGKYFVSIVIPAGGGSCSVNKNGFPVFQTTAVGTHNVNLDLKYQEQVTFATTNVTAPTTAQWRYTLEK</sequence>
<dbReference type="GO" id="GO:0098015">
    <property type="term" value="C:virus tail"/>
    <property type="evidence" value="ECO:0007669"/>
    <property type="project" value="UniProtKB-KW"/>
</dbReference>
<dbReference type="Proteomes" id="UP000501262">
    <property type="component" value="Segment"/>
</dbReference>
<keyword evidence="3" id="KW-0946">Virion</keyword>
<name>A0A6G5S6V3_9CAUD</name>
<keyword evidence="2" id="KW-1227">Viral tail protein</keyword>
<evidence type="ECO:0000256" key="2">
    <source>
        <dbReference type="ARBA" id="ARBA00022732"/>
    </source>
</evidence>